<name>A0A918JN48_9ALTE</name>
<gene>
    <name evidence="2" type="ORF">GCM10007391_26600</name>
</gene>
<keyword evidence="1" id="KW-1133">Transmembrane helix</keyword>
<dbReference type="AlphaFoldDB" id="A0A918JN48"/>
<dbReference type="RefSeq" id="WP_189407225.1">
    <property type="nucleotide sequence ID" value="NZ_BMXP01000007.1"/>
</dbReference>
<dbReference type="Proteomes" id="UP000631300">
    <property type="component" value="Unassembled WGS sequence"/>
</dbReference>
<feature type="transmembrane region" description="Helical" evidence="1">
    <location>
        <begin position="41"/>
        <end position="63"/>
    </location>
</feature>
<keyword evidence="1" id="KW-0472">Membrane</keyword>
<evidence type="ECO:0000256" key="1">
    <source>
        <dbReference type="SAM" id="Phobius"/>
    </source>
</evidence>
<keyword evidence="3" id="KW-1185">Reference proteome</keyword>
<evidence type="ECO:0000313" key="2">
    <source>
        <dbReference type="EMBL" id="GGW90965.1"/>
    </source>
</evidence>
<comment type="caution">
    <text evidence="2">The sequence shown here is derived from an EMBL/GenBank/DDBJ whole genome shotgun (WGS) entry which is preliminary data.</text>
</comment>
<evidence type="ECO:0000313" key="3">
    <source>
        <dbReference type="Proteomes" id="UP000631300"/>
    </source>
</evidence>
<dbReference type="EMBL" id="BMXP01000007">
    <property type="protein sequence ID" value="GGW90965.1"/>
    <property type="molecule type" value="Genomic_DNA"/>
</dbReference>
<organism evidence="2 3">
    <name type="scientific">Alteromonas halophila</name>
    <dbReference type="NCBI Taxonomy" id="516698"/>
    <lineage>
        <taxon>Bacteria</taxon>
        <taxon>Pseudomonadati</taxon>
        <taxon>Pseudomonadota</taxon>
        <taxon>Gammaproteobacteria</taxon>
        <taxon>Alteromonadales</taxon>
        <taxon>Alteromonadaceae</taxon>
        <taxon>Alteromonas/Salinimonas group</taxon>
        <taxon>Alteromonas</taxon>
    </lineage>
</organism>
<accession>A0A918JN48</accession>
<protein>
    <submittedName>
        <fullName evidence="2">Uncharacterized protein</fullName>
    </submittedName>
</protein>
<proteinExistence type="predicted"/>
<sequence>MADLYISWRRFKRGLALFICGVGLLLTVGHLAAVYYLSLAILLTGFAIAMWGYAGIFLSRFAGLKNNRFNSKK</sequence>
<reference evidence="2" key="1">
    <citation type="journal article" date="2014" name="Int. J. Syst. Evol. Microbiol.">
        <title>Complete genome sequence of Corynebacterium casei LMG S-19264T (=DSM 44701T), isolated from a smear-ripened cheese.</title>
        <authorList>
            <consortium name="US DOE Joint Genome Institute (JGI-PGF)"/>
            <person name="Walter F."/>
            <person name="Albersmeier A."/>
            <person name="Kalinowski J."/>
            <person name="Ruckert C."/>
        </authorList>
    </citation>
    <scope>NUCLEOTIDE SEQUENCE</scope>
    <source>
        <strain evidence="2">KCTC 22164</strain>
    </source>
</reference>
<keyword evidence="1" id="KW-0812">Transmembrane</keyword>
<reference evidence="2" key="2">
    <citation type="submission" date="2020-09" db="EMBL/GenBank/DDBJ databases">
        <authorList>
            <person name="Sun Q."/>
            <person name="Kim S."/>
        </authorList>
    </citation>
    <scope>NUCLEOTIDE SEQUENCE</scope>
    <source>
        <strain evidence="2">KCTC 22164</strain>
    </source>
</reference>